<reference evidence="15 22" key="2">
    <citation type="submission" date="2015-03" db="EMBL/GenBank/DDBJ databases">
        <authorList>
            <person name="Murphy D."/>
        </authorList>
    </citation>
    <scope>NUCLEOTIDE SEQUENCE [LARGE SCALE GENOMIC DNA]</scope>
    <source>
        <strain evidence="15 22">IP26249</strain>
    </source>
</reference>
<dbReference type="FunFam" id="1.20.58.1610:FF:000003">
    <property type="entry name" value="NADH-quinone oxidoreductase subunit A"/>
    <property type="match status" value="1"/>
</dbReference>
<keyword evidence="5" id="KW-0997">Cell inner membrane</keyword>
<dbReference type="InterPro" id="IPR038430">
    <property type="entry name" value="NDAH_ubi_oxred_su3_sf"/>
</dbReference>
<evidence type="ECO:0000256" key="10">
    <source>
        <dbReference type="ARBA" id="ARBA00023027"/>
    </source>
</evidence>
<evidence type="ECO:0000256" key="1">
    <source>
        <dbReference type="ARBA" id="ARBA00004141"/>
    </source>
</evidence>
<keyword evidence="6 13" id="KW-0812">Transmembrane</keyword>
<evidence type="ECO:0000256" key="12">
    <source>
        <dbReference type="ARBA" id="ARBA00023136"/>
    </source>
</evidence>
<dbReference type="PATRIC" id="fig|630.128.peg.2931"/>
<organism evidence="15 22">
    <name type="scientific">Yersinia enterocolitica</name>
    <dbReference type="NCBI Taxonomy" id="630"/>
    <lineage>
        <taxon>Bacteria</taxon>
        <taxon>Pseudomonadati</taxon>
        <taxon>Pseudomonadota</taxon>
        <taxon>Gammaproteobacteria</taxon>
        <taxon>Enterobacterales</taxon>
        <taxon>Yersiniaceae</taxon>
        <taxon>Yersinia</taxon>
    </lineage>
</organism>
<evidence type="ECO:0000256" key="11">
    <source>
        <dbReference type="ARBA" id="ARBA00023075"/>
    </source>
</evidence>
<evidence type="ECO:0000256" key="6">
    <source>
        <dbReference type="ARBA" id="ARBA00022692"/>
    </source>
</evidence>
<dbReference type="EMBL" id="ABNAVX010000001">
    <property type="protein sequence ID" value="ELI8100789.1"/>
    <property type="molecule type" value="Genomic_DNA"/>
</dbReference>
<dbReference type="GO" id="GO:0005886">
    <property type="term" value="C:plasma membrane"/>
    <property type="evidence" value="ECO:0007669"/>
    <property type="project" value="UniProtKB-SubCell"/>
</dbReference>
<comment type="similarity">
    <text evidence="2 13 14">Belongs to the complex I subunit 3 family.</text>
</comment>
<evidence type="ECO:0000313" key="23">
    <source>
        <dbReference type="Proteomes" id="UP000595309"/>
    </source>
</evidence>
<dbReference type="Proteomes" id="UP000048841">
    <property type="component" value="Unassembled WGS sequence"/>
</dbReference>
<evidence type="ECO:0000256" key="14">
    <source>
        <dbReference type="RuleBase" id="RU003639"/>
    </source>
</evidence>
<keyword evidence="8 13" id="KW-1278">Translocase</keyword>
<dbReference type="GO" id="GO:0030964">
    <property type="term" value="C:NADH dehydrogenase complex"/>
    <property type="evidence" value="ECO:0007669"/>
    <property type="project" value="TreeGrafter"/>
</dbReference>
<protein>
    <recommendedName>
        <fullName evidence="13">NADH-quinone oxidoreductase subunit A</fullName>
        <ecNumber evidence="13">7.1.1.-</ecNumber>
    </recommendedName>
    <alternativeName>
        <fullName evidence="13">NADH dehydrogenase I subunit A</fullName>
    </alternativeName>
    <alternativeName>
        <fullName evidence="13">NDH-1 subunit A</fullName>
    </alternativeName>
    <alternativeName>
        <fullName evidence="13">NUO1</fullName>
    </alternativeName>
</protein>
<dbReference type="GeneID" id="31408397"/>
<evidence type="ECO:0000256" key="5">
    <source>
        <dbReference type="ARBA" id="ARBA00022519"/>
    </source>
</evidence>
<evidence type="ECO:0000313" key="17">
    <source>
        <dbReference type="EMBL" id="CNF00220.1"/>
    </source>
</evidence>
<evidence type="ECO:0000256" key="4">
    <source>
        <dbReference type="ARBA" id="ARBA00022475"/>
    </source>
</evidence>
<dbReference type="AlphaFoldDB" id="A0A0E8IAA8"/>
<comment type="function">
    <text evidence="13">NDH-1 shuttles electrons from NADH, via FMN and iron-sulfur (Fe-S) centers, to quinones in the respiratory chain. The immediate electron acceptor for the enzyme in this species is believed to be ubiquinone. Couples the redox reaction to proton translocation (for every two electrons transferred, four hydrogen ions are translocated across the cytoplasmic membrane), and thus conserves the redox energy in a proton gradient.</text>
</comment>
<dbReference type="PANTHER" id="PTHR11058:SF21">
    <property type="entry name" value="NADH-QUINONE OXIDOREDUCTASE SUBUNIT A"/>
    <property type="match status" value="1"/>
</dbReference>
<evidence type="ECO:0000313" key="21">
    <source>
        <dbReference type="Proteomes" id="UP000041601"/>
    </source>
</evidence>
<keyword evidence="4 13" id="KW-1003">Cell membrane</keyword>
<dbReference type="Pfam" id="PF00507">
    <property type="entry name" value="Oxidored_q4"/>
    <property type="match status" value="1"/>
</dbReference>
<keyword evidence="11 13" id="KW-0830">Ubiquinone</keyword>
<feature type="transmembrane region" description="Helical" evidence="13">
    <location>
        <begin position="12"/>
        <end position="37"/>
    </location>
</feature>
<feature type="transmembrane region" description="Helical" evidence="13">
    <location>
        <begin position="96"/>
        <end position="118"/>
    </location>
</feature>
<keyword evidence="10 13" id="KW-0520">NAD</keyword>
<accession>A0A0E8IAA8</accession>
<dbReference type="Proteomes" id="UP000041356">
    <property type="component" value="Unassembled WGS sequence"/>
</dbReference>
<dbReference type="Proteomes" id="UP001182355">
    <property type="component" value="Unassembled WGS sequence"/>
</dbReference>
<dbReference type="EMBL" id="CPZF01000001">
    <property type="protein sequence ID" value="CNF00220.1"/>
    <property type="molecule type" value="Genomic_DNA"/>
</dbReference>
<comment type="catalytic activity">
    <reaction evidence="13 14">
        <text>a quinone + NADH + 5 H(+)(in) = a quinol + NAD(+) + 4 H(+)(out)</text>
        <dbReference type="Rhea" id="RHEA:57888"/>
        <dbReference type="ChEBI" id="CHEBI:15378"/>
        <dbReference type="ChEBI" id="CHEBI:24646"/>
        <dbReference type="ChEBI" id="CHEBI:57540"/>
        <dbReference type="ChEBI" id="CHEBI:57945"/>
        <dbReference type="ChEBI" id="CHEBI:132124"/>
    </reaction>
</comment>
<proteinExistence type="inferred from homology"/>
<dbReference type="GO" id="GO:0050136">
    <property type="term" value="F:NADH dehydrogenase (quinone) (non-electrogenic) activity"/>
    <property type="evidence" value="ECO:0007669"/>
    <property type="project" value="UniProtKB-UniRule"/>
</dbReference>
<feature type="transmembrane region" description="Helical" evidence="13">
    <location>
        <begin position="68"/>
        <end position="90"/>
    </location>
</feature>
<dbReference type="EMBL" id="CGBR01000017">
    <property type="protein sequence ID" value="CFQ65710.1"/>
    <property type="molecule type" value="Genomic_DNA"/>
</dbReference>
<dbReference type="Proteomes" id="UP000041601">
    <property type="component" value="Unassembled WGS sequence"/>
</dbReference>
<dbReference type="EMBL" id="CPXJ01000011">
    <property type="protein sequence ID" value="CND42279.1"/>
    <property type="molecule type" value="Genomic_DNA"/>
</dbReference>
<evidence type="ECO:0000256" key="8">
    <source>
        <dbReference type="ARBA" id="ARBA00022967"/>
    </source>
</evidence>
<dbReference type="InterPro" id="IPR000440">
    <property type="entry name" value="NADH_UbQ/plastoQ_OxRdtase_su3"/>
</dbReference>
<dbReference type="EMBL" id="CP068146">
    <property type="protein sequence ID" value="QQU47487.1"/>
    <property type="molecule type" value="Genomic_DNA"/>
</dbReference>
<dbReference type="Gene3D" id="1.20.58.1610">
    <property type="entry name" value="NADH:ubiquinone/plastoquinone oxidoreductase, chain 3"/>
    <property type="match status" value="1"/>
</dbReference>
<sequence>MSMSTTTEVIAHHWAFAVFLIGAIGLCGLMLLGAFFLGGRARARAKNVPYESGIDSVGSARMRLSAKFYLVAMFFVIFDVEALYLYAWSISIRESGWIGFIEATIFILVLLAGLVYLVRIGALDWTPVRSNRRVSKPSIVKYASNHPQAIPKDRGVESTATSK</sequence>
<keyword evidence="12 13" id="KW-0472">Membrane</keyword>
<keyword evidence="9 13" id="KW-1133">Transmembrane helix</keyword>
<reference evidence="19 23" key="3">
    <citation type="submission" date="2021-01" db="EMBL/GenBank/DDBJ databases">
        <title>FDA dAtabase for Regulatory Grade micrObial Sequences (FDA-ARGOS): Supporting development and validation of Infectious Disease Dx tests.</title>
        <authorList>
            <person name="Blissenbach B."/>
            <person name="Krut O."/>
            <person name="Tallon L."/>
            <person name="Sadzewicz L."/>
            <person name="Zhao X."/>
            <person name="Boylan J."/>
            <person name="Ott S."/>
            <person name="Bowen H."/>
            <person name="Vavikolanu K."/>
            <person name="Mehta A."/>
            <person name="Aluvathingal J."/>
            <person name="Nadendla S."/>
            <person name="Yan Y."/>
            <person name="Sichtig H."/>
        </authorList>
    </citation>
    <scope>NUCLEOTIDE SEQUENCE [LARGE SCALE GENOMIC DNA]</scope>
    <source>
        <strain evidence="19 23">FDAARGOS_1082</strain>
    </source>
</reference>
<dbReference type="EC" id="7.1.1.-" evidence="13"/>
<dbReference type="InterPro" id="IPR023043">
    <property type="entry name" value="NAD(P)H_OxRDtase_bac/plastid"/>
</dbReference>
<evidence type="ECO:0000256" key="7">
    <source>
        <dbReference type="ARBA" id="ARBA00022719"/>
    </source>
</evidence>
<dbReference type="Proteomes" id="UP000595309">
    <property type="component" value="Chromosome"/>
</dbReference>
<keyword evidence="15" id="KW-0560">Oxidoreductase</keyword>
<evidence type="ECO:0000313" key="22">
    <source>
        <dbReference type="Proteomes" id="UP000048841"/>
    </source>
</evidence>
<dbReference type="OMA" id="YVYAFLY"/>
<keyword evidence="3 13" id="KW-0813">Transport</keyword>
<evidence type="ECO:0000313" key="16">
    <source>
        <dbReference type="EMBL" id="CND42279.1"/>
    </source>
</evidence>
<keyword evidence="7 13" id="KW-0874">Quinone</keyword>
<comment type="subcellular location">
    <subcellularLocation>
        <location evidence="13 14">Cell membrane</location>
        <topology evidence="13 14">Multi-pass membrane protein</topology>
    </subcellularLocation>
    <subcellularLocation>
        <location evidence="1">Membrane</location>
        <topology evidence="1">Multi-pass membrane protein</topology>
    </subcellularLocation>
</comment>
<name>A0A0E8IAA8_YEREN</name>
<evidence type="ECO:0000313" key="15">
    <source>
        <dbReference type="EMBL" id="CFQ65710.1"/>
    </source>
</evidence>
<comment type="subunit">
    <text evidence="13">NDH-1 is composed of 13 different subunits. Subunits NuoA, H, J, K, L, M, N constitute the membrane sector of the complex.</text>
</comment>
<dbReference type="HAMAP" id="MF_01394">
    <property type="entry name" value="NDH1_NuoA"/>
    <property type="match status" value="1"/>
</dbReference>
<keyword evidence="21" id="KW-1185">Reference proteome</keyword>
<evidence type="ECO:0000313" key="18">
    <source>
        <dbReference type="EMBL" id="ELI8100789.1"/>
    </source>
</evidence>
<gene>
    <name evidence="15" type="primary">ndhC</name>
    <name evidence="13 18" type="synonym">nuoA</name>
    <name evidence="17" type="ORF">ERS137939_00456</name>
    <name evidence="15" type="ORF">ERS137941_02571</name>
    <name evidence="16" type="ORF">ERS137959_01128</name>
    <name evidence="19" type="ORF">I6I39_01525</name>
    <name evidence="18" type="ORF">RSF11_000462</name>
</gene>
<evidence type="ECO:0000313" key="20">
    <source>
        <dbReference type="Proteomes" id="UP000041356"/>
    </source>
</evidence>
<dbReference type="KEGG" id="yef:FORC2_1390"/>
<reference evidence="20 21" key="1">
    <citation type="submission" date="2015-03" db="EMBL/GenBank/DDBJ databases">
        <authorList>
            <consortium name="Pathogen Informatics"/>
            <person name="Murphy D."/>
        </authorList>
    </citation>
    <scope>NUCLEOTIDE SEQUENCE [LARGE SCALE GENOMIC DNA]</scope>
    <source>
        <strain evidence="16 21">IP05342</strain>
        <strain evidence="17 20">IP27818</strain>
    </source>
</reference>
<evidence type="ECO:0000256" key="9">
    <source>
        <dbReference type="ARBA" id="ARBA00022989"/>
    </source>
</evidence>
<dbReference type="RefSeq" id="WP_005159212.1">
    <property type="nucleotide sequence ID" value="NZ_CAADJK010000001.1"/>
</dbReference>
<dbReference type="GO" id="GO:0008137">
    <property type="term" value="F:NADH dehydrogenase (ubiquinone) activity"/>
    <property type="evidence" value="ECO:0007669"/>
    <property type="project" value="InterPro"/>
</dbReference>
<evidence type="ECO:0000313" key="19">
    <source>
        <dbReference type="EMBL" id="QQU47487.1"/>
    </source>
</evidence>
<dbReference type="PANTHER" id="PTHR11058">
    <property type="entry name" value="NADH-UBIQUINONE OXIDOREDUCTASE CHAIN 3"/>
    <property type="match status" value="1"/>
</dbReference>
<evidence type="ECO:0000256" key="2">
    <source>
        <dbReference type="ARBA" id="ARBA00008472"/>
    </source>
</evidence>
<evidence type="ECO:0000256" key="3">
    <source>
        <dbReference type="ARBA" id="ARBA00022448"/>
    </source>
</evidence>
<dbReference type="GO" id="GO:0048038">
    <property type="term" value="F:quinone binding"/>
    <property type="evidence" value="ECO:0007669"/>
    <property type="project" value="UniProtKB-KW"/>
</dbReference>
<reference evidence="18" key="4">
    <citation type="submission" date="2023-02" db="EMBL/GenBank/DDBJ databases">
        <authorList>
            <person name="Ashton P.M."/>
            <person name="Dallman T."/>
            <person name="Nair S."/>
            <person name="De Pinna E."/>
            <person name="Peters T."/>
            <person name="Grant K."/>
        </authorList>
    </citation>
    <scope>NUCLEOTIDE SEQUENCE</scope>
    <source>
        <strain evidence="18">01103883</strain>
    </source>
</reference>
<evidence type="ECO:0000256" key="13">
    <source>
        <dbReference type="HAMAP-Rule" id="MF_01394"/>
    </source>
</evidence>